<evidence type="ECO:0000256" key="4">
    <source>
        <dbReference type="ARBA" id="ARBA00048018"/>
    </source>
</evidence>
<dbReference type="InterPro" id="IPR003732">
    <property type="entry name" value="Daa-tRNA_deacyls_DTD"/>
</dbReference>
<accession>A0AA35X935</accession>
<protein>
    <recommendedName>
        <fullName evidence="2">D-aminoacyl-tRNA deacylase</fullName>
        <ecNumber evidence="2">3.1.1.96</ecNumber>
    </recommendedName>
</protein>
<proteinExistence type="inferred from homology"/>
<comment type="catalytic activity">
    <reaction evidence="4">
        <text>a D-aminoacyl-tRNA + H2O = a tRNA + a D-alpha-amino acid + H(+)</text>
        <dbReference type="Rhea" id="RHEA:13953"/>
        <dbReference type="Rhea" id="RHEA-COMP:10123"/>
        <dbReference type="Rhea" id="RHEA-COMP:10124"/>
        <dbReference type="ChEBI" id="CHEBI:15377"/>
        <dbReference type="ChEBI" id="CHEBI:15378"/>
        <dbReference type="ChEBI" id="CHEBI:59871"/>
        <dbReference type="ChEBI" id="CHEBI:78442"/>
        <dbReference type="ChEBI" id="CHEBI:79333"/>
        <dbReference type="EC" id="3.1.1.96"/>
    </reaction>
</comment>
<dbReference type="GO" id="GO:0051500">
    <property type="term" value="F:D-tyrosyl-tRNA(Tyr) deacylase activity"/>
    <property type="evidence" value="ECO:0007669"/>
    <property type="project" value="TreeGrafter"/>
</dbReference>
<dbReference type="EC" id="3.1.1.96" evidence="2"/>
<dbReference type="SUPFAM" id="SSF69500">
    <property type="entry name" value="DTD-like"/>
    <property type="match status" value="1"/>
</dbReference>
<dbReference type="PANTHER" id="PTHR10472:SF5">
    <property type="entry name" value="D-AMINOACYL-TRNA DEACYLASE 1"/>
    <property type="match status" value="1"/>
</dbReference>
<evidence type="ECO:0000313" key="6">
    <source>
        <dbReference type="Proteomes" id="UP001174909"/>
    </source>
</evidence>
<sequence length="96" mass="10962">MKTVQPVTLDVAAELLVVSQFTLYADTRRGRRPDFTRAAEPDDARRLYGRAVEMFRETGLTVATGEFQAYMQVRLQNDGPVTLMLDSEDRNRPRRG</sequence>
<dbReference type="Gene3D" id="3.50.80.10">
    <property type="entry name" value="D-tyrosyl-tRNA(Tyr) deacylase"/>
    <property type="match status" value="1"/>
</dbReference>
<comment type="catalytic activity">
    <reaction evidence="3">
        <text>glycyl-tRNA(Ala) + H2O = tRNA(Ala) + glycine + H(+)</text>
        <dbReference type="Rhea" id="RHEA:53744"/>
        <dbReference type="Rhea" id="RHEA-COMP:9657"/>
        <dbReference type="Rhea" id="RHEA-COMP:13640"/>
        <dbReference type="ChEBI" id="CHEBI:15377"/>
        <dbReference type="ChEBI" id="CHEBI:15378"/>
        <dbReference type="ChEBI" id="CHEBI:57305"/>
        <dbReference type="ChEBI" id="CHEBI:78442"/>
        <dbReference type="ChEBI" id="CHEBI:78522"/>
        <dbReference type="EC" id="3.1.1.96"/>
    </reaction>
</comment>
<comment type="caution">
    <text evidence="5">The sequence shown here is derived from an EMBL/GenBank/DDBJ whole genome shotgun (WGS) entry which is preliminary data.</text>
</comment>
<dbReference type="GO" id="GO:0005737">
    <property type="term" value="C:cytoplasm"/>
    <property type="evidence" value="ECO:0007669"/>
    <property type="project" value="InterPro"/>
</dbReference>
<name>A0AA35X935_GEOBA</name>
<dbReference type="InterPro" id="IPR023509">
    <property type="entry name" value="DTD-like_sf"/>
</dbReference>
<evidence type="ECO:0000313" key="5">
    <source>
        <dbReference type="EMBL" id="CAI8050003.1"/>
    </source>
</evidence>
<organism evidence="5 6">
    <name type="scientific">Geodia barretti</name>
    <name type="common">Barrett's horny sponge</name>
    <dbReference type="NCBI Taxonomy" id="519541"/>
    <lineage>
        <taxon>Eukaryota</taxon>
        <taxon>Metazoa</taxon>
        <taxon>Porifera</taxon>
        <taxon>Demospongiae</taxon>
        <taxon>Heteroscleromorpha</taxon>
        <taxon>Tetractinellida</taxon>
        <taxon>Astrophorina</taxon>
        <taxon>Geodiidae</taxon>
        <taxon>Geodia</taxon>
    </lineage>
</organism>
<dbReference type="AlphaFoldDB" id="A0AA35X935"/>
<dbReference type="Proteomes" id="UP001174909">
    <property type="component" value="Unassembled WGS sequence"/>
</dbReference>
<keyword evidence="6" id="KW-1185">Reference proteome</keyword>
<reference evidence="5" key="1">
    <citation type="submission" date="2023-03" db="EMBL/GenBank/DDBJ databases">
        <authorList>
            <person name="Steffen K."/>
            <person name="Cardenas P."/>
        </authorList>
    </citation>
    <scope>NUCLEOTIDE SEQUENCE</scope>
</reference>
<evidence type="ECO:0000256" key="2">
    <source>
        <dbReference type="ARBA" id="ARBA00013056"/>
    </source>
</evidence>
<dbReference type="Pfam" id="PF02580">
    <property type="entry name" value="Tyr_Deacylase"/>
    <property type="match status" value="1"/>
</dbReference>
<gene>
    <name evidence="5" type="ORF">GBAR_LOCUS27507</name>
</gene>
<dbReference type="EMBL" id="CASHTH010003828">
    <property type="protein sequence ID" value="CAI8050003.1"/>
    <property type="molecule type" value="Genomic_DNA"/>
</dbReference>
<comment type="similarity">
    <text evidence="1">Belongs to the DTD family.</text>
</comment>
<dbReference type="PANTHER" id="PTHR10472">
    <property type="entry name" value="D-TYROSYL-TRNA TYR DEACYLASE"/>
    <property type="match status" value="1"/>
</dbReference>
<evidence type="ECO:0000256" key="1">
    <source>
        <dbReference type="ARBA" id="ARBA00009673"/>
    </source>
</evidence>
<evidence type="ECO:0000256" key="3">
    <source>
        <dbReference type="ARBA" id="ARBA00047676"/>
    </source>
</evidence>